<accession>A0A4S3KFN8</accession>
<sequence length="216" mass="23200">MRTDGQIQQDVIDELHWEPAVQADHIGVEVRKGIVTLAGQVGSYMEKYAAEHTAQRVAGVRGVAVDLEVVLPGESHRTDADIADAAIRAIEWSASIPRDSVKVLVDDGHVTLSGTVPWAFAREAATSCVRGLMGVKDVVNLVTIKPPATTHDIKGKIEAALQRQAHLHSKAITVGVDRGTVTLSGKVDSLGERNVVEQAVWNAPGVKRVVDHLQVH</sequence>
<dbReference type="InterPro" id="IPR051686">
    <property type="entry name" value="Lipoprotein_DolP"/>
</dbReference>
<evidence type="ECO:0000256" key="1">
    <source>
        <dbReference type="ARBA" id="ARBA00022729"/>
    </source>
</evidence>
<comment type="caution">
    <text evidence="3">The sequence shown here is derived from an EMBL/GenBank/DDBJ whole genome shotgun (WGS) entry which is preliminary data.</text>
</comment>
<proteinExistence type="predicted"/>
<dbReference type="InterPro" id="IPR014004">
    <property type="entry name" value="Transpt-assoc_nodulatn_dom_bac"/>
</dbReference>
<dbReference type="RefSeq" id="WP_136258499.1">
    <property type="nucleotide sequence ID" value="NZ_MWIO01000027.1"/>
</dbReference>
<keyword evidence="1" id="KW-0732">Signal</keyword>
<dbReference type="InterPro" id="IPR007055">
    <property type="entry name" value="BON_dom"/>
</dbReference>
<feature type="domain" description="BON" evidence="2">
    <location>
        <begin position="78"/>
        <end position="146"/>
    </location>
</feature>
<name>A0A4S3KFN8_9GAMM</name>
<organism evidence="3 4">
    <name type="scientific">Rhodanobacter lindaniclasticus</name>
    <dbReference type="NCBI Taxonomy" id="75310"/>
    <lineage>
        <taxon>Bacteria</taxon>
        <taxon>Pseudomonadati</taxon>
        <taxon>Pseudomonadota</taxon>
        <taxon>Gammaproteobacteria</taxon>
        <taxon>Lysobacterales</taxon>
        <taxon>Rhodanobacteraceae</taxon>
        <taxon>Rhodanobacter</taxon>
    </lineage>
</organism>
<feature type="domain" description="BON" evidence="2">
    <location>
        <begin position="3"/>
        <end position="71"/>
    </location>
</feature>
<dbReference type="PANTHER" id="PTHR34606:SF4">
    <property type="entry name" value="OUTER MEMBRANE LIPOPROTEIN DOLP"/>
    <property type="match status" value="1"/>
</dbReference>
<protein>
    <submittedName>
        <fullName evidence="3">OsmY domain-containing protein</fullName>
    </submittedName>
</protein>
<feature type="domain" description="BON" evidence="2">
    <location>
        <begin position="149"/>
        <end position="216"/>
    </location>
</feature>
<dbReference type="PANTHER" id="PTHR34606">
    <property type="entry name" value="BON DOMAIN-CONTAINING PROTEIN"/>
    <property type="match status" value="1"/>
</dbReference>
<dbReference type="PROSITE" id="PS50914">
    <property type="entry name" value="BON"/>
    <property type="match status" value="3"/>
</dbReference>
<dbReference type="OrthoDB" id="870892at2"/>
<reference evidence="3 4" key="1">
    <citation type="submission" date="2017-02" db="EMBL/GenBank/DDBJ databases">
        <title>Whole genome sequencing of Rhodanobacter lindaniclasticus DSM 17932.</title>
        <authorList>
            <person name="Kumar S."/>
            <person name="Patil P."/>
            <person name="Patil P.B."/>
        </authorList>
    </citation>
    <scope>NUCLEOTIDE SEQUENCE [LARGE SCALE GENOMIC DNA]</scope>
    <source>
        <strain evidence="3 4">DSM 17932</strain>
    </source>
</reference>
<dbReference type="AlphaFoldDB" id="A0A4S3KFN8"/>
<keyword evidence="4" id="KW-1185">Reference proteome</keyword>
<dbReference type="EMBL" id="MWIO01000027">
    <property type="protein sequence ID" value="THD07280.1"/>
    <property type="molecule type" value="Genomic_DNA"/>
</dbReference>
<evidence type="ECO:0000313" key="3">
    <source>
        <dbReference type="EMBL" id="THD07280.1"/>
    </source>
</evidence>
<dbReference type="SMART" id="SM00749">
    <property type="entry name" value="BON"/>
    <property type="match status" value="3"/>
</dbReference>
<dbReference type="Gene3D" id="3.30.1340.30">
    <property type="match status" value="3"/>
</dbReference>
<dbReference type="Proteomes" id="UP000306317">
    <property type="component" value="Unassembled WGS sequence"/>
</dbReference>
<gene>
    <name evidence="3" type="ORF">B1991_09530</name>
</gene>
<dbReference type="Pfam" id="PF04972">
    <property type="entry name" value="BON"/>
    <property type="match status" value="3"/>
</dbReference>
<evidence type="ECO:0000313" key="4">
    <source>
        <dbReference type="Proteomes" id="UP000306317"/>
    </source>
</evidence>
<evidence type="ECO:0000259" key="2">
    <source>
        <dbReference type="PROSITE" id="PS50914"/>
    </source>
</evidence>